<reference evidence="1 2" key="1">
    <citation type="submission" date="2017-08" db="EMBL/GenBank/DDBJ databases">
        <title>Burning lignite coal seam in the remote Altai Mountains harbors a hydrogen-driven thermophilic microbial community.</title>
        <authorList>
            <person name="Kadnikov V.V."/>
            <person name="Mardanov A.V."/>
            <person name="Ivasenko D."/>
            <person name="Beletsky A.V."/>
            <person name="Karnachuk O.V."/>
            <person name="Ravin N.V."/>
        </authorList>
    </citation>
    <scope>NUCLEOTIDE SEQUENCE [LARGE SCALE GENOMIC DNA]</scope>
    <source>
        <strain evidence="1">AL33</strain>
    </source>
</reference>
<sequence length="274" mass="30234">MSAAERYFFTTALEADRETLRSAQALAERYGLPFVPRKKRSLRSLVEERQADGAFVYGADGLRLVDSDGGETRFHPGTAAVRIKRLRAGETDPMVEFARLAPGDRVLDATAGLLHDALVAAYAVGPEGEVVAVEKSLPLYILADAAVRRPPDHPPAVREALRRIRLVHGDHRAVLEAMPARSVDVVLFDPMFRRPVARSLTSNRPLHRFGAPDSLSPEAYRAALRVARKAVVVKERPEAEVFRRFGLDVLPRKASFTFGRRLVGAAAVPEGERR</sequence>
<dbReference type="InterPro" id="IPR029063">
    <property type="entry name" value="SAM-dependent_MTases_sf"/>
</dbReference>
<dbReference type="Proteomes" id="UP000244180">
    <property type="component" value="Unassembled WGS sequence"/>
</dbReference>
<dbReference type="EMBL" id="PEBV01000007">
    <property type="protein sequence ID" value="PTQ54000.1"/>
    <property type="molecule type" value="Genomic_DNA"/>
</dbReference>
<name>A0A2T5GCU7_HYDSH</name>
<dbReference type="AlphaFoldDB" id="A0A2T5GCU7"/>
<dbReference type="PANTHER" id="PTHR36112">
    <property type="entry name" value="RIBOSOMAL RNA SMALL SUBUNIT METHYLTRANSFERASE J"/>
    <property type="match status" value="1"/>
</dbReference>
<dbReference type="SUPFAM" id="SSF53335">
    <property type="entry name" value="S-adenosyl-L-methionine-dependent methyltransferases"/>
    <property type="match status" value="1"/>
</dbReference>
<organism evidence="1 2">
    <name type="scientific">Hydrogenibacillus schlegelii</name>
    <name type="common">Bacillus schlegelii</name>
    <dbReference type="NCBI Taxonomy" id="1484"/>
    <lineage>
        <taxon>Bacteria</taxon>
        <taxon>Bacillati</taxon>
        <taxon>Bacillota</taxon>
        <taxon>Bacilli</taxon>
        <taxon>Bacillales</taxon>
        <taxon>Bacillales Family X. Incertae Sedis</taxon>
        <taxon>Hydrogenibacillus</taxon>
    </lineage>
</organism>
<dbReference type="Pfam" id="PF04445">
    <property type="entry name" value="SAM_MT"/>
    <property type="match status" value="1"/>
</dbReference>
<proteinExistence type="predicted"/>
<dbReference type="PANTHER" id="PTHR36112:SF1">
    <property type="entry name" value="RIBOSOMAL RNA SMALL SUBUNIT METHYLTRANSFERASE J"/>
    <property type="match status" value="1"/>
</dbReference>
<dbReference type="GO" id="GO:0008990">
    <property type="term" value="F:rRNA (guanine-N2-)-methyltransferase activity"/>
    <property type="evidence" value="ECO:0007669"/>
    <property type="project" value="InterPro"/>
</dbReference>
<protein>
    <submittedName>
        <fullName evidence="1">Protein-L-isoD(D-D) O-methyltransferase</fullName>
    </submittedName>
</protein>
<keyword evidence="1" id="KW-0808">Transferase</keyword>
<accession>A0A2T5GCU7</accession>
<evidence type="ECO:0000313" key="2">
    <source>
        <dbReference type="Proteomes" id="UP000244180"/>
    </source>
</evidence>
<comment type="caution">
    <text evidence="1">The sequence shown here is derived from an EMBL/GenBank/DDBJ whole genome shotgun (WGS) entry which is preliminary data.</text>
</comment>
<dbReference type="Gene3D" id="3.40.50.150">
    <property type="entry name" value="Vaccinia Virus protein VP39"/>
    <property type="match status" value="1"/>
</dbReference>
<dbReference type="InterPro" id="IPR007536">
    <property type="entry name" value="16SrRNA_methylTrfase_J"/>
</dbReference>
<keyword evidence="1" id="KW-0489">Methyltransferase</keyword>
<dbReference type="RefSeq" id="WP_272999822.1">
    <property type="nucleotide sequence ID" value="NZ_PEBV01000007.1"/>
</dbReference>
<evidence type="ECO:0000313" key="1">
    <source>
        <dbReference type="EMBL" id="PTQ54000.1"/>
    </source>
</evidence>
<gene>
    <name evidence="1" type="ORF">HSCHL_0854</name>
</gene>